<keyword evidence="2" id="KW-0235">DNA replication</keyword>
<evidence type="ECO:0000256" key="3">
    <source>
        <dbReference type="ARBA" id="ARBA00049244"/>
    </source>
</evidence>
<evidence type="ECO:0000313" key="6">
    <source>
        <dbReference type="Proteomes" id="UP000831562"/>
    </source>
</evidence>
<organism evidence="5 6">
    <name type="scientific">Lancefieldella parvula</name>
    <dbReference type="NCBI Taxonomy" id="1382"/>
    <lineage>
        <taxon>Bacteria</taxon>
        <taxon>Bacillati</taxon>
        <taxon>Actinomycetota</taxon>
        <taxon>Coriobacteriia</taxon>
        <taxon>Coriobacteriales</taxon>
        <taxon>Atopobiaceae</taxon>
        <taxon>Lancefieldella</taxon>
    </lineage>
</organism>
<dbReference type="EMBL" id="CP097092">
    <property type="protein sequence ID" value="UQF77780.1"/>
    <property type="molecule type" value="Genomic_DNA"/>
</dbReference>
<gene>
    <name evidence="5" type="ORF">M3I19_05695</name>
</gene>
<dbReference type="GO" id="GO:0006302">
    <property type="term" value="P:double-strand break repair"/>
    <property type="evidence" value="ECO:0007669"/>
    <property type="project" value="TreeGrafter"/>
</dbReference>
<dbReference type="AlphaFoldDB" id="A0A9E7ACP3"/>
<dbReference type="PANTHER" id="PTHR10133:SF27">
    <property type="entry name" value="DNA POLYMERASE NU"/>
    <property type="match status" value="1"/>
</dbReference>
<name>A0A9E7ACP3_9ACTN</name>
<dbReference type="GO" id="GO:0003677">
    <property type="term" value="F:DNA binding"/>
    <property type="evidence" value="ECO:0007669"/>
    <property type="project" value="InterPro"/>
</dbReference>
<protein>
    <recommendedName>
        <fullName evidence="1">DNA-directed DNA polymerase</fullName>
        <ecNumber evidence="1">2.7.7.7</ecNumber>
    </recommendedName>
</protein>
<proteinExistence type="predicted"/>
<dbReference type="Proteomes" id="UP000831562">
    <property type="component" value="Chromosome"/>
</dbReference>
<dbReference type="InterPro" id="IPR012337">
    <property type="entry name" value="RNaseH-like_sf"/>
</dbReference>
<evidence type="ECO:0000256" key="2">
    <source>
        <dbReference type="ARBA" id="ARBA00022705"/>
    </source>
</evidence>
<dbReference type="EC" id="2.7.7.7" evidence="1"/>
<dbReference type="InterPro" id="IPR043502">
    <property type="entry name" value="DNA/RNA_pol_sf"/>
</dbReference>
<dbReference type="InterPro" id="IPR001098">
    <property type="entry name" value="DNA-dir_DNA_pol_A_palm_dom"/>
</dbReference>
<accession>A0A9E7ACP3</accession>
<evidence type="ECO:0000256" key="1">
    <source>
        <dbReference type="ARBA" id="ARBA00012417"/>
    </source>
</evidence>
<dbReference type="SUPFAM" id="SSF53098">
    <property type="entry name" value="Ribonuclease H-like"/>
    <property type="match status" value="1"/>
</dbReference>
<dbReference type="InterPro" id="IPR002298">
    <property type="entry name" value="DNA_polymerase_A"/>
</dbReference>
<dbReference type="SMART" id="SM00482">
    <property type="entry name" value="POLAc"/>
    <property type="match status" value="1"/>
</dbReference>
<dbReference type="GO" id="GO:0003887">
    <property type="term" value="F:DNA-directed DNA polymerase activity"/>
    <property type="evidence" value="ECO:0007669"/>
    <property type="project" value="UniProtKB-EC"/>
</dbReference>
<comment type="catalytic activity">
    <reaction evidence="3">
        <text>DNA(n) + a 2'-deoxyribonucleoside 5'-triphosphate = DNA(n+1) + diphosphate</text>
        <dbReference type="Rhea" id="RHEA:22508"/>
        <dbReference type="Rhea" id="RHEA-COMP:17339"/>
        <dbReference type="Rhea" id="RHEA-COMP:17340"/>
        <dbReference type="ChEBI" id="CHEBI:33019"/>
        <dbReference type="ChEBI" id="CHEBI:61560"/>
        <dbReference type="ChEBI" id="CHEBI:173112"/>
        <dbReference type="EC" id="2.7.7.7"/>
    </reaction>
</comment>
<dbReference type="SUPFAM" id="SSF56672">
    <property type="entry name" value="DNA/RNA polymerases"/>
    <property type="match status" value="1"/>
</dbReference>
<reference evidence="5" key="1">
    <citation type="submission" date="2022-05" db="EMBL/GenBank/DDBJ databases">
        <title>Using nanopore sequencing to obtain complete genomes from saliva samples.</title>
        <authorList>
            <person name="Baker J.L."/>
        </authorList>
    </citation>
    <scope>NUCLEOTIDE SEQUENCE</scope>
    <source>
        <strain evidence="5">JCVI-JB-Lp32</strain>
    </source>
</reference>
<dbReference type="Pfam" id="PF00476">
    <property type="entry name" value="DNA_pol_A"/>
    <property type="match status" value="1"/>
</dbReference>
<dbReference type="Gene3D" id="3.30.70.370">
    <property type="match status" value="1"/>
</dbReference>
<dbReference type="GO" id="GO:0006261">
    <property type="term" value="P:DNA-templated DNA replication"/>
    <property type="evidence" value="ECO:0007669"/>
    <property type="project" value="InterPro"/>
</dbReference>
<sequence length="470" mass="51700">MHDLSIDIETFSSVDIGACDHYKYAASPDFKILLFAFSIDGGDVEIVDLTQGEKLPDKVLLALTDDRVLKHAWNASFERICLSHYLGTHLPATSWRCTMVHAAALGMPLSLKDAGAAFNLSDQKMSEGTSLIKLFSCPQKDGHRVLSKDAPDKWETFKAYCKRDVEVEAAIQTKLTRVPLPQFVWEEYAVDQAINDRGVRIDRRLAEASISLAQDNSKTALKRASKLTGLDNPNSPIQLKSWLEEHGLPLDSLDKATVEDALARSTGVVHEVLSLRGEYSRSSVKKYEKMLACADTYDRAHGLHQFMGAGRTGRWAGRLLQVQNLPRNYLADLEATRELVKSGDLETMKLLYPSVADTLSQLIRTALIPSENSRFIVADFSAIEARVLAWLAGESWVLHAFATGEDIYCKTASQMFGVPVVKHGVNGELRQKGKIATLACGYAGAVGALRAMGAERMGLNEVEMETIVGA</sequence>
<evidence type="ECO:0000313" key="5">
    <source>
        <dbReference type="EMBL" id="UQF77780.1"/>
    </source>
</evidence>
<dbReference type="PRINTS" id="PR00868">
    <property type="entry name" value="DNAPOLI"/>
</dbReference>
<dbReference type="Gene3D" id="1.10.150.20">
    <property type="entry name" value="5' to 3' exonuclease, C-terminal subdomain"/>
    <property type="match status" value="1"/>
</dbReference>
<dbReference type="PANTHER" id="PTHR10133">
    <property type="entry name" value="DNA POLYMERASE I"/>
    <property type="match status" value="1"/>
</dbReference>
<evidence type="ECO:0000259" key="4">
    <source>
        <dbReference type="SMART" id="SM00482"/>
    </source>
</evidence>
<feature type="domain" description="DNA-directed DNA polymerase family A palm" evidence="4">
    <location>
        <begin position="360"/>
        <end position="466"/>
    </location>
</feature>